<dbReference type="HOGENOM" id="CLU_2963114_0_0_1"/>
<dbReference type="InterPro" id="IPR009003">
    <property type="entry name" value="Peptidase_S1_PA"/>
</dbReference>
<proteinExistence type="predicted"/>
<dbReference type="InterPro" id="IPR043504">
    <property type="entry name" value="Peptidase_S1_PA_chymotrypsin"/>
</dbReference>
<reference evidence="2 3" key="1">
    <citation type="journal article" date="2011" name="Science">
        <title>The ecoresponsive genome of Daphnia pulex.</title>
        <authorList>
            <person name="Colbourne J.K."/>
            <person name="Pfrender M.E."/>
            <person name="Gilbert D."/>
            <person name="Thomas W.K."/>
            <person name="Tucker A."/>
            <person name="Oakley T.H."/>
            <person name="Tokishita S."/>
            <person name="Aerts A."/>
            <person name="Arnold G.J."/>
            <person name="Basu M.K."/>
            <person name="Bauer D.J."/>
            <person name="Caceres C.E."/>
            <person name="Carmel L."/>
            <person name="Casola C."/>
            <person name="Choi J.H."/>
            <person name="Detter J.C."/>
            <person name="Dong Q."/>
            <person name="Dusheyko S."/>
            <person name="Eads B.D."/>
            <person name="Frohlich T."/>
            <person name="Geiler-Samerotte K.A."/>
            <person name="Gerlach D."/>
            <person name="Hatcher P."/>
            <person name="Jogdeo S."/>
            <person name="Krijgsveld J."/>
            <person name="Kriventseva E.V."/>
            <person name="Kultz D."/>
            <person name="Laforsch C."/>
            <person name="Lindquist E."/>
            <person name="Lopez J."/>
            <person name="Manak J.R."/>
            <person name="Muller J."/>
            <person name="Pangilinan J."/>
            <person name="Patwardhan R.P."/>
            <person name="Pitluck S."/>
            <person name="Pritham E.J."/>
            <person name="Rechtsteiner A."/>
            <person name="Rho M."/>
            <person name="Rogozin I.B."/>
            <person name="Sakarya O."/>
            <person name="Salamov A."/>
            <person name="Schaack S."/>
            <person name="Shapiro H."/>
            <person name="Shiga Y."/>
            <person name="Skalitzky C."/>
            <person name="Smith Z."/>
            <person name="Souvorov A."/>
            <person name="Sung W."/>
            <person name="Tang Z."/>
            <person name="Tsuchiya D."/>
            <person name="Tu H."/>
            <person name="Vos H."/>
            <person name="Wang M."/>
            <person name="Wolf Y.I."/>
            <person name="Yamagata H."/>
            <person name="Yamada T."/>
            <person name="Ye Y."/>
            <person name="Shaw J.R."/>
            <person name="Andrews J."/>
            <person name="Crease T.J."/>
            <person name="Tang H."/>
            <person name="Lucas S.M."/>
            <person name="Robertson H.M."/>
            <person name="Bork P."/>
            <person name="Koonin E.V."/>
            <person name="Zdobnov E.M."/>
            <person name="Grigoriev I.V."/>
            <person name="Lynch M."/>
            <person name="Boore J.L."/>
        </authorList>
    </citation>
    <scope>NUCLEOTIDE SEQUENCE [LARGE SCALE GENOMIC DNA]</scope>
</reference>
<feature type="domain" description="Peptidase S1" evidence="1">
    <location>
        <begin position="4"/>
        <end position="52"/>
    </location>
</feature>
<dbReference type="OrthoDB" id="6376138at2759"/>
<organism evidence="2 3">
    <name type="scientific">Daphnia pulex</name>
    <name type="common">Water flea</name>
    <dbReference type="NCBI Taxonomy" id="6669"/>
    <lineage>
        <taxon>Eukaryota</taxon>
        <taxon>Metazoa</taxon>
        <taxon>Ecdysozoa</taxon>
        <taxon>Arthropoda</taxon>
        <taxon>Crustacea</taxon>
        <taxon>Branchiopoda</taxon>
        <taxon>Diplostraca</taxon>
        <taxon>Cladocera</taxon>
        <taxon>Anomopoda</taxon>
        <taxon>Daphniidae</taxon>
        <taxon>Daphnia</taxon>
    </lineage>
</organism>
<name>E9GPA0_DAPPU</name>
<dbReference type="Gene3D" id="2.40.10.10">
    <property type="entry name" value="Trypsin-like serine proteases"/>
    <property type="match status" value="1"/>
</dbReference>
<gene>
    <name evidence="2" type="ORF">DAPPUDRAFT_245908</name>
</gene>
<dbReference type="Pfam" id="PF00089">
    <property type="entry name" value="Trypsin"/>
    <property type="match status" value="1"/>
</dbReference>
<accession>E9GPA0</accession>
<dbReference type="AlphaFoldDB" id="E9GPA0"/>
<dbReference type="SUPFAM" id="SSF50494">
    <property type="entry name" value="Trypsin-like serine proteases"/>
    <property type="match status" value="1"/>
</dbReference>
<dbReference type="PhylomeDB" id="E9GPA0"/>
<evidence type="ECO:0000313" key="2">
    <source>
        <dbReference type="EMBL" id="EFX78606.1"/>
    </source>
</evidence>
<sequence length="59" mass="6102">MNAVIAGWGTTSYGGSVSQKLLKANVTIQDNSICTSQYGSDFYGNAMLCASAPAKIPAK</sequence>
<protein>
    <recommendedName>
        <fullName evidence="1">Peptidase S1 domain-containing protein</fullName>
    </recommendedName>
</protein>
<dbReference type="GO" id="GO:0004252">
    <property type="term" value="F:serine-type endopeptidase activity"/>
    <property type="evidence" value="ECO:0007669"/>
    <property type="project" value="InterPro"/>
</dbReference>
<keyword evidence="3" id="KW-1185">Reference proteome</keyword>
<dbReference type="EMBL" id="GL732556">
    <property type="protein sequence ID" value="EFX78606.1"/>
    <property type="molecule type" value="Genomic_DNA"/>
</dbReference>
<dbReference type="InterPro" id="IPR001254">
    <property type="entry name" value="Trypsin_dom"/>
</dbReference>
<dbReference type="InParanoid" id="E9GPA0"/>
<evidence type="ECO:0000313" key="3">
    <source>
        <dbReference type="Proteomes" id="UP000000305"/>
    </source>
</evidence>
<dbReference type="GO" id="GO:0006508">
    <property type="term" value="P:proteolysis"/>
    <property type="evidence" value="ECO:0007669"/>
    <property type="project" value="InterPro"/>
</dbReference>
<dbReference type="KEGG" id="dpx:DAPPUDRAFT_245908"/>
<dbReference type="Proteomes" id="UP000000305">
    <property type="component" value="Unassembled WGS sequence"/>
</dbReference>
<evidence type="ECO:0000259" key="1">
    <source>
        <dbReference type="Pfam" id="PF00089"/>
    </source>
</evidence>